<comment type="caution">
    <text evidence="3">The sequence shown here is derived from an EMBL/GenBank/DDBJ whole genome shotgun (WGS) entry which is preliminary data.</text>
</comment>
<protein>
    <recommendedName>
        <fullName evidence="2">DUF305 domain-containing protein</fullName>
    </recommendedName>
</protein>
<keyword evidence="4" id="KW-1185">Reference proteome</keyword>
<dbReference type="AlphaFoldDB" id="A0A7K0BSA4"/>
<dbReference type="PANTHER" id="PTHR36933">
    <property type="entry name" value="SLL0788 PROTEIN"/>
    <property type="match status" value="1"/>
</dbReference>
<feature type="compositionally biased region" description="Low complexity" evidence="1">
    <location>
        <begin position="33"/>
        <end position="49"/>
    </location>
</feature>
<organism evidence="3 4">
    <name type="scientific">Actinomadura macrotermitis</name>
    <dbReference type="NCBI Taxonomy" id="2585200"/>
    <lineage>
        <taxon>Bacteria</taxon>
        <taxon>Bacillati</taxon>
        <taxon>Actinomycetota</taxon>
        <taxon>Actinomycetes</taxon>
        <taxon>Streptosporangiales</taxon>
        <taxon>Thermomonosporaceae</taxon>
        <taxon>Actinomadura</taxon>
    </lineage>
</organism>
<evidence type="ECO:0000313" key="4">
    <source>
        <dbReference type="Proteomes" id="UP000487268"/>
    </source>
</evidence>
<proteinExistence type="predicted"/>
<feature type="region of interest" description="Disordered" evidence="1">
    <location>
        <begin position="22"/>
        <end position="50"/>
    </location>
</feature>
<dbReference type="Gene3D" id="1.20.1260.10">
    <property type="match status" value="1"/>
</dbReference>
<reference evidence="3 4" key="1">
    <citation type="submission" date="2019-10" db="EMBL/GenBank/DDBJ databases">
        <title>Actinomadura rubteroloni sp. nov. and Actinomadura macrotermitis sp. nov., isolated from the gut of fungus growing-termite Macrotermes natalensis.</title>
        <authorList>
            <person name="Benndorf R."/>
            <person name="Martin K."/>
            <person name="Kuefner M."/>
            <person name="De Beer W."/>
            <person name="Kaster A.-K."/>
            <person name="Vollmers J."/>
            <person name="Poulsen M."/>
            <person name="Beemelmanns C."/>
        </authorList>
    </citation>
    <scope>NUCLEOTIDE SEQUENCE [LARGE SCALE GENOMIC DNA]</scope>
    <source>
        <strain evidence="3 4">RB68</strain>
    </source>
</reference>
<dbReference type="Pfam" id="PF03713">
    <property type="entry name" value="DUF305"/>
    <property type="match status" value="1"/>
</dbReference>
<evidence type="ECO:0000313" key="3">
    <source>
        <dbReference type="EMBL" id="MQY04041.1"/>
    </source>
</evidence>
<gene>
    <name evidence="3" type="ORF">ACRB68_20900</name>
</gene>
<dbReference type="InterPro" id="IPR012347">
    <property type="entry name" value="Ferritin-like"/>
</dbReference>
<dbReference type="EMBL" id="WEGH01000001">
    <property type="protein sequence ID" value="MQY04041.1"/>
    <property type="molecule type" value="Genomic_DNA"/>
</dbReference>
<sequence>MKKQMLVIGAAALIGAAACGGDDKSSAGGHAGGHSTAPSSAAPASPGAARRNDQDVMFAQMMIPHHRQAVQMSKTVLAKGADPRVKALAARIEKAQAPEIGKMSGWLRAWGASVPPEGGDPMAGMHHGGGGMPGMMTEAQLKEFAGLSGAALDKRFLTMMIEHHEGAVTMAEEEQAKGADPAAKALAAEIVKAQEDEITQMRALLKK</sequence>
<evidence type="ECO:0000259" key="2">
    <source>
        <dbReference type="Pfam" id="PF03713"/>
    </source>
</evidence>
<dbReference type="Proteomes" id="UP000487268">
    <property type="component" value="Unassembled WGS sequence"/>
</dbReference>
<dbReference type="PROSITE" id="PS51257">
    <property type="entry name" value="PROKAR_LIPOPROTEIN"/>
    <property type="match status" value="1"/>
</dbReference>
<dbReference type="RefSeq" id="WP_207709623.1">
    <property type="nucleotide sequence ID" value="NZ_WEGH01000001.1"/>
</dbReference>
<accession>A0A7K0BSA4</accession>
<evidence type="ECO:0000256" key="1">
    <source>
        <dbReference type="SAM" id="MobiDB-lite"/>
    </source>
</evidence>
<dbReference type="PANTHER" id="PTHR36933:SF1">
    <property type="entry name" value="SLL0788 PROTEIN"/>
    <property type="match status" value="1"/>
</dbReference>
<feature type="domain" description="DUF305" evidence="2">
    <location>
        <begin position="55"/>
        <end position="205"/>
    </location>
</feature>
<name>A0A7K0BSA4_9ACTN</name>
<dbReference type="InterPro" id="IPR005183">
    <property type="entry name" value="DUF305_CopM-like"/>
</dbReference>